<feature type="coiled-coil region" evidence="7">
    <location>
        <begin position="14"/>
        <end position="97"/>
    </location>
</feature>
<comment type="caution">
    <text evidence="8">The sequence shown here is derived from an EMBL/GenBank/DDBJ whole genome shotgun (WGS) entry which is preliminary data.</text>
</comment>
<dbReference type="PANTHER" id="PTHR12713:SF27">
    <property type="entry name" value="V-TYPE PROTON ATPASE SUBUNIT G3"/>
    <property type="match status" value="1"/>
</dbReference>
<evidence type="ECO:0000256" key="5">
    <source>
        <dbReference type="ARBA" id="ARBA00023065"/>
    </source>
</evidence>
<dbReference type="Gene3D" id="1.20.5.2950">
    <property type="match status" value="1"/>
</dbReference>
<evidence type="ECO:0000256" key="3">
    <source>
        <dbReference type="ARBA" id="ARBA00022448"/>
    </source>
</evidence>
<comment type="function">
    <text evidence="6">Subunit of the V1 complex of vacuolar(H+)-ATPase (V-ATPase), a multisubunit enzyme composed of a peripheral complex (V1) that hydrolyzes ATP and a membrane integral complex (V0) that translocates protons. V-ATPase is responsible for acidifying and maintaining the pH of intracellular compartments and in some cell types, is targeted to the plasma membrane, where it is responsible for acidifying the extracellular environment.</text>
</comment>
<dbReference type="EMBL" id="JAFEMO010000007">
    <property type="protein sequence ID" value="KAH7568219.1"/>
    <property type="molecule type" value="Genomic_DNA"/>
</dbReference>
<evidence type="ECO:0000313" key="8">
    <source>
        <dbReference type="EMBL" id="KAH7568219.1"/>
    </source>
</evidence>
<keyword evidence="7" id="KW-0175">Coiled coil</keyword>
<comment type="subunit">
    <text evidence="6">V-ATPase is a heteromultimeric enzyme made up of two complexes: the ATP-hydrolytic V1 complex and the proton translocation V0 complex.</text>
</comment>
<sequence length="111" mass="12548">MDSSLRSQGGIQLLLSAEQEAQQLITDARNLKMARLKQAKDEAEKEAARYRYHLEAEHQKKITETSGNSDSTVKRLEEETEAKIQNMKETASRVSTEVVNMLIKNVTTVKV</sequence>
<keyword evidence="5 6" id="KW-0406">Ion transport</keyword>
<dbReference type="Proteomes" id="UP000827721">
    <property type="component" value="Unassembled WGS sequence"/>
</dbReference>
<evidence type="ECO:0000256" key="2">
    <source>
        <dbReference type="ARBA" id="ARBA00010066"/>
    </source>
</evidence>
<keyword evidence="9" id="KW-1185">Reference proteome</keyword>
<keyword evidence="3 6" id="KW-0813">Transport</keyword>
<comment type="similarity">
    <text evidence="2 6">Belongs to the V-ATPase G subunit family.</text>
</comment>
<evidence type="ECO:0000256" key="6">
    <source>
        <dbReference type="RuleBase" id="RU364019"/>
    </source>
</evidence>
<name>A0ABQ8HV26_9ROSI</name>
<dbReference type="InterPro" id="IPR005124">
    <property type="entry name" value="V-ATPase_G"/>
</dbReference>
<comment type="function">
    <text evidence="1">Catalytic subunit of the peripheral V1 complex of vacuolar ATPase (V-ATPase). V-ATPase is responsible for acidifying a variety of intracellular compartments in eukaryotic cells.</text>
</comment>
<evidence type="ECO:0000256" key="4">
    <source>
        <dbReference type="ARBA" id="ARBA00022781"/>
    </source>
</evidence>
<evidence type="ECO:0000313" key="9">
    <source>
        <dbReference type="Proteomes" id="UP000827721"/>
    </source>
</evidence>
<protein>
    <recommendedName>
        <fullName evidence="6">V-type proton ATPase subunit G</fullName>
    </recommendedName>
</protein>
<dbReference type="PANTHER" id="PTHR12713">
    <property type="entry name" value="VACUOLAR ATP SYNTHASE SUBUNIT G"/>
    <property type="match status" value="1"/>
</dbReference>
<evidence type="ECO:0000256" key="1">
    <source>
        <dbReference type="ARBA" id="ARBA00003847"/>
    </source>
</evidence>
<reference evidence="8 9" key="1">
    <citation type="submission" date="2021-02" db="EMBL/GenBank/DDBJ databases">
        <title>Plant Genome Project.</title>
        <authorList>
            <person name="Zhang R.-G."/>
        </authorList>
    </citation>
    <scope>NUCLEOTIDE SEQUENCE [LARGE SCALE GENOMIC DNA]</scope>
    <source>
        <tissue evidence="8">Leaves</tissue>
    </source>
</reference>
<evidence type="ECO:0000256" key="7">
    <source>
        <dbReference type="SAM" id="Coils"/>
    </source>
</evidence>
<gene>
    <name evidence="8" type="ORF">JRO89_XS07G0262700</name>
</gene>
<dbReference type="NCBIfam" id="TIGR01147">
    <property type="entry name" value="V_ATP_synt_G"/>
    <property type="match status" value="1"/>
</dbReference>
<organism evidence="8 9">
    <name type="scientific">Xanthoceras sorbifolium</name>
    <dbReference type="NCBI Taxonomy" id="99658"/>
    <lineage>
        <taxon>Eukaryota</taxon>
        <taxon>Viridiplantae</taxon>
        <taxon>Streptophyta</taxon>
        <taxon>Embryophyta</taxon>
        <taxon>Tracheophyta</taxon>
        <taxon>Spermatophyta</taxon>
        <taxon>Magnoliopsida</taxon>
        <taxon>eudicotyledons</taxon>
        <taxon>Gunneridae</taxon>
        <taxon>Pentapetalae</taxon>
        <taxon>rosids</taxon>
        <taxon>malvids</taxon>
        <taxon>Sapindales</taxon>
        <taxon>Sapindaceae</taxon>
        <taxon>Xanthoceroideae</taxon>
        <taxon>Xanthoceras</taxon>
    </lineage>
</organism>
<accession>A0ABQ8HV26</accession>
<proteinExistence type="inferred from homology"/>
<keyword evidence="4 6" id="KW-0375">Hydrogen ion transport</keyword>
<dbReference type="Pfam" id="PF03179">
    <property type="entry name" value="V-ATPase_G"/>
    <property type="match status" value="1"/>
</dbReference>